<evidence type="ECO:0000313" key="1">
    <source>
        <dbReference type="EMBL" id="MEA3571784.1"/>
    </source>
</evidence>
<dbReference type="RefSeq" id="WP_323078351.1">
    <property type="nucleotide sequence ID" value="NZ_CBCSKM010000009.1"/>
</dbReference>
<proteinExistence type="predicted"/>
<dbReference type="EMBL" id="JAYERP010000001">
    <property type="protein sequence ID" value="MEA3571784.1"/>
    <property type="molecule type" value="Genomic_DNA"/>
</dbReference>
<dbReference type="Proteomes" id="UP001292216">
    <property type="component" value="Unassembled WGS sequence"/>
</dbReference>
<name>A0ABU5PPB8_9BACL</name>
<sequence>MKSAIIIPTVTLGYYRNCRTQLIEVTLGMGRTAKRAAVHPTLFIAVFPDVDRRWTGGTIDANPSQLYALGLGPKPRKEMTVKLADMPYQVRYVYAPQIDRYIARLLGTRQELSSGARHFRHVTGVSNRAVLGSISLTADQARALGFIIAQEEVAADELSA</sequence>
<comment type="caution">
    <text evidence="1">The sequence shown here is derived from an EMBL/GenBank/DDBJ whole genome shotgun (WGS) entry which is preliminary data.</text>
</comment>
<keyword evidence="2" id="KW-1185">Reference proteome</keyword>
<protein>
    <submittedName>
        <fullName evidence="1">Uncharacterized protein</fullName>
    </submittedName>
</protein>
<gene>
    <name evidence="1" type="ORF">U9M73_17705</name>
</gene>
<evidence type="ECO:0000313" key="2">
    <source>
        <dbReference type="Proteomes" id="UP001292216"/>
    </source>
</evidence>
<accession>A0ABU5PPB8</accession>
<reference evidence="1 2" key="1">
    <citation type="submission" date="2023-12" db="EMBL/GenBank/DDBJ databases">
        <title>Whole genome sequencing of Paenibacillus phoenicis isolated from the Phoenix Mars Lander spacecraft assembly facility.</title>
        <authorList>
            <person name="Garcia A."/>
            <person name="Venkateswaran K."/>
        </authorList>
    </citation>
    <scope>NUCLEOTIDE SEQUENCE [LARGE SCALE GENOMIC DNA]</scope>
    <source>
        <strain evidence="1 2">3PO2SA</strain>
    </source>
</reference>
<organism evidence="1 2">
    <name type="scientific">Paenibacillus phoenicis</name>
    <dbReference type="NCBI Taxonomy" id="554117"/>
    <lineage>
        <taxon>Bacteria</taxon>
        <taxon>Bacillati</taxon>
        <taxon>Bacillota</taxon>
        <taxon>Bacilli</taxon>
        <taxon>Bacillales</taxon>
        <taxon>Paenibacillaceae</taxon>
        <taxon>Paenibacillus</taxon>
    </lineage>
</organism>